<dbReference type="Pfam" id="PF13365">
    <property type="entry name" value="Trypsin_2"/>
    <property type="match status" value="1"/>
</dbReference>
<organism evidence="2 3">
    <name type="scientific">Vibrio bivalvicida</name>
    <dbReference type="NCBI Taxonomy" id="1276888"/>
    <lineage>
        <taxon>Bacteria</taxon>
        <taxon>Pseudomonadati</taxon>
        <taxon>Pseudomonadota</taxon>
        <taxon>Gammaproteobacteria</taxon>
        <taxon>Vibrionales</taxon>
        <taxon>Vibrionaceae</taxon>
        <taxon>Vibrio</taxon>
        <taxon>Vibrio oreintalis group</taxon>
    </lineage>
</organism>
<dbReference type="InterPro" id="IPR007280">
    <property type="entry name" value="Peptidase_C_arc/bac"/>
</dbReference>
<dbReference type="EMBL" id="LLEI02000032">
    <property type="protein sequence ID" value="OAJ93897.1"/>
    <property type="molecule type" value="Genomic_DNA"/>
</dbReference>
<evidence type="ECO:0000313" key="3">
    <source>
        <dbReference type="Proteomes" id="UP000078406"/>
    </source>
</evidence>
<sequence>MKNIIRNVILASSCLLTPTIYAQGELPIIAKEIQYSLTSTQLESTTMSIEHSGAQFIKLHFKMLNLPKGTALRISSSDGTEVVEYTKNQSNWFAQSIFGEKTSIELVPNQQGVIGKFEIDYYMAGDESVTSASEEGVSTLSTCGVNERKDVACWQDSHPDKVAWSNPVARLLINGRSLCTAWRVGPDNKLFTNNHCVSSASELKNTEVWFNYQRSTCDGSLSSTVKVMGNELFSTDYQLDYTLFSVDDFAKIESFGYLGLDASEPVYGNGIYIPQHGAGNPKELAIESDQNGSGLCQIDVASTNGRGTHTDTGYLCDTIGGSSGSPVLNTSNNKAIALHHFGGCENQGVKISKIWPQVATFFNNTLPDGSVVQTPPSIQELIPGKAITDITLNKGEQMMLVVKAANRTSPLTIAIDSGTGDADLYVRSGAEPTTSAYDCRPYRSGNDESCSASIRSEDLYVMIRAYSSFSGVKLSATQH</sequence>
<name>A0A177XZ81_9VIBR</name>
<dbReference type="InterPro" id="IPR043504">
    <property type="entry name" value="Peptidase_S1_PA_chymotrypsin"/>
</dbReference>
<accession>A0A177XZ81</accession>
<evidence type="ECO:0000259" key="1">
    <source>
        <dbReference type="Pfam" id="PF04151"/>
    </source>
</evidence>
<reference evidence="2 3" key="1">
    <citation type="journal article" date="2016" name="Syst. Appl. Microbiol.">
        <title>Vibrio bivalvicida sp. nov., a novel larval pathogen for bivalve molluscs reared in a hatchery.</title>
        <authorList>
            <person name="Dubert J."/>
            <person name="Romalde J.L."/>
            <person name="Prado S."/>
            <person name="Barja J.L."/>
        </authorList>
    </citation>
    <scope>NUCLEOTIDE SEQUENCE [LARGE SCALE GENOMIC DNA]</scope>
    <source>
        <strain evidence="2 3">605</strain>
    </source>
</reference>
<feature type="domain" description="Peptidase C-terminal archaeal/bacterial" evidence="1">
    <location>
        <begin position="405"/>
        <end position="460"/>
    </location>
</feature>
<dbReference type="Gene3D" id="2.60.120.380">
    <property type="match status" value="1"/>
</dbReference>
<dbReference type="PANTHER" id="PTHR36234">
    <property type="entry name" value="LYSYL ENDOPEPTIDASE"/>
    <property type="match status" value="1"/>
</dbReference>
<gene>
    <name evidence="2" type="ORF">APB76_11810</name>
</gene>
<dbReference type="Gene3D" id="2.40.10.10">
    <property type="entry name" value="Trypsin-like serine proteases"/>
    <property type="match status" value="2"/>
</dbReference>
<dbReference type="Pfam" id="PF04151">
    <property type="entry name" value="PPC"/>
    <property type="match status" value="1"/>
</dbReference>
<dbReference type="Proteomes" id="UP000078406">
    <property type="component" value="Unassembled WGS sequence"/>
</dbReference>
<dbReference type="SUPFAM" id="SSF50494">
    <property type="entry name" value="Trypsin-like serine proteases"/>
    <property type="match status" value="1"/>
</dbReference>
<dbReference type="PANTHER" id="PTHR36234:SF5">
    <property type="entry name" value="LYSYL ENDOPEPTIDASE"/>
    <property type="match status" value="1"/>
</dbReference>
<comment type="caution">
    <text evidence="2">The sequence shown here is derived from an EMBL/GenBank/DDBJ whole genome shotgun (WGS) entry which is preliminary data.</text>
</comment>
<dbReference type="AlphaFoldDB" id="A0A177XZ81"/>
<protein>
    <submittedName>
        <fullName evidence="2">Peptidase</fullName>
    </submittedName>
</protein>
<dbReference type="RefSeq" id="WP_054961579.1">
    <property type="nucleotide sequence ID" value="NZ_LLEI02000032.1"/>
</dbReference>
<evidence type="ECO:0000313" key="2">
    <source>
        <dbReference type="EMBL" id="OAJ93897.1"/>
    </source>
</evidence>
<proteinExistence type="predicted"/>
<dbReference type="InterPro" id="IPR009003">
    <property type="entry name" value="Peptidase_S1_PA"/>
</dbReference>